<sequence>MTNFNRRDALKVSASFALAAAAGGFSCVEMAKAGPIEVPTIDKLSVRVLVDSASDIFFRPQTANGVTTEPGRSADSLRPLHSEWGLSLLLEPQRGDQKRTFLLDYGWTPEAINGNMDLLKVDASKIDTLILSHGHFDHWGGLFGFLDKHRRDLPADITMYAGGEDNFCQRYAGKNALGELSDFGMLDRRDIAKHDVKLVLCETPVVIGGQAFTTGKIKRNSIEKVLPNTLVEFKQKDGAGCNASHYLPAEMEGKIVPDEHIHEHATCFNLKDKGLIVISSCGHVGIVNSVRQAMEVSGVEKIHAIMGGFHLGPAPADYLTQVVSEIGKLNPDVLIPMHCSGLNFTREAQQQMPGKVLTTTTGSRITFGI</sequence>
<dbReference type="Proteomes" id="UP000243904">
    <property type="component" value="Chromosome I"/>
</dbReference>
<evidence type="ECO:0000313" key="2">
    <source>
        <dbReference type="EMBL" id="SDS70345.1"/>
    </source>
</evidence>
<proteinExistence type="predicted"/>
<dbReference type="InterPro" id="IPR001279">
    <property type="entry name" value="Metallo-B-lactamas"/>
</dbReference>
<feature type="domain" description="Metallo-beta-lactamase" evidence="1">
    <location>
        <begin position="96"/>
        <end position="149"/>
    </location>
</feature>
<dbReference type="GO" id="GO:0016740">
    <property type="term" value="F:transferase activity"/>
    <property type="evidence" value="ECO:0007669"/>
    <property type="project" value="TreeGrafter"/>
</dbReference>
<evidence type="ECO:0000313" key="3">
    <source>
        <dbReference type="Proteomes" id="UP000243904"/>
    </source>
</evidence>
<dbReference type="InterPro" id="IPR052926">
    <property type="entry name" value="Metallo-beta-lactamase_dom"/>
</dbReference>
<dbReference type="PANTHER" id="PTHR13754:SF13">
    <property type="entry name" value="METALLO-BETA-LACTAMASE SUPERFAMILY PROTEIN (AFU_ORTHOLOGUE AFUA_3G07630)"/>
    <property type="match status" value="1"/>
</dbReference>
<dbReference type="PROSITE" id="PS51257">
    <property type="entry name" value="PROKAR_LIPOPROTEIN"/>
    <property type="match status" value="1"/>
</dbReference>
<dbReference type="EMBL" id="LT629750">
    <property type="protein sequence ID" value="SDS70345.1"/>
    <property type="molecule type" value="Genomic_DNA"/>
</dbReference>
<accession>A0A1H1UCW1</accession>
<dbReference type="InterPro" id="IPR036866">
    <property type="entry name" value="RibonucZ/Hydroxyglut_hydro"/>
</dbReference>
<reference evidence="3" key="1">
    <citation type="submission" date="2016-10" db="EMBL/GenBank/DDBJ databases">
        <authorList>
            <person name="Varghese N."/>
            <person name="Submissions S."/>
        </authorList>
    </citation>
    <scope>NUCLEOTIDE SEQUENCE [LARGE SCALE GENOMIC DNA]</scope>
    <source>
        <strain evidence="3">GAS369</strain>
    </source>
</reference>
<protein>
    <submittedName>
        <fullName evidence="2">7,8-dihydropterin-6-yl-methyl-4-(Beta-D-ribofuranosyl)aminobenzene 5'-phosphate synthase</fullName>
    </submittedName>
</protein>
<dbReference type="InterPro" id="IPR006311">
    <property type="entry name" value="TAT_signal"/>
</dbReference>
<dbReference type="CDD" id="cd07713">
    <property type="entry name" value="DHPS-like_MBL-fold"/>
    <property type="match status" value="1"/>
</dbReference>
<dbReference type="SUPFAM" id="SSF56281">
    <property type="entry name" value="Metallo-hydrolase/oxidoreductase"/>
    <property type="match status" value="1"/>
</dbReference>
<organism evidence="2 3">
    <name type="scientific">Bradyrhizobium canariense</name>
    <dbReference type="NCBI Taxonomy" id="255045"/>
    <lineage>
        <taxon>Bacteria</taxon>
        <taxon>Pseudomonadati</taxon>
        <taxon>Pseudomonadota</taxon>
        <taxon>Alphaproteobacteria</taxon>
        <taxon>Hyphomicrobiales</taxon>
        <taxon>Nitrobacteraceae</taxon>
        <taxon>Bradyrhizobium</taxon>
    </lineage>
</organism>
<evidence type="ECO:0000259" key="1">
    <source>
        <dbReference type="Pfam" id="PF00753"/>
    </source>
</evidence>
<gene>
    <name evidence="2" type="ORF">SAMN05444158_2909</name>
</gene>
<dbReference type="PANTHER" id="PTHR13754">
    <property type="entry name" value="METALLO-BETA-LACTAMASE SUPERFAMILY PROTEIN"/>
    <property type="match status" value="1"/>
</dbReference>
<keyword evidence="3" id="KW-1185">Reference proteome</keyword>
<dbReference type="InterPro" id="IPR041712">
    <property type="entry name" value="DHPS-like_MBL-fold"/>
</dbReference>
<dbReference type="RefSeq" id="WP_100380485.1">
    <property type="nucleotide sequence ID" value="NZ_LT629750.1"/>
</dbReference>
<dbReference type="PROSITE" id="PS51318">
    <property type="entry name" value="TAT"/>
    <property type="match status" value="1"/>
</dbReference>
<dbReference type="Gene3D" id="3.60.15.10">
    <property type="entry name" value="Ribonuclease Z/Hydroxyacylglutathione hydrolase-like"/>
    <property type="match status" value="1"/>
</dbReference>
<name>A0A1H1UCW1_9BRAD</name>
<dbReference type="AlphaFoldDB" id="A0A1H1UCW1"/>
<dbReference type="Pfam" id="PF00753">
    <property type="entry name" value="Lactamase_B"/>
    <property type="match status" value="1"/>
</dbReference>